<dbReference type="RefSeq" id="WP_162393092.1">
    <property type="nucleotide sequence ID" value="NZ_JAABOZ010000004.1"/>
</dbReference>
<dbReference type="AlphaFoldDB" id="A0A7K3WF86"/>
<reference evidence="1 2" key="1">
    <citation type="submission" date="2020-02" db="EMBL/GenBank/DDBJ databases">
        <title>The whole genome sequence of CPCC 205119.</title>
        <authorList>
            <person name="Jiang Z."/>
        </authorList>
    </citation>
    <scope>NUCLEOTIDE SEQUENCE [LARGE SCALE GENOMIC DNA]</scope>
    <source>
        <strain evidence="1 2">CPCC 205119</strain>
    </source>
</reference>
<dbReference type="Proteomes" id="UP000470470">
    <property type="component" value="Unassembled WGS sequence"/>
</dbReference>
<accession>A0A7K3WF86</accession>
<proteinExistence type="predicted"/>
<comment type="caution">
    <text evidence="1">The sequence shown here is derived from an EMBL/GenBank/DDBJ whole genome shotgun (WGS) entry which is preliminary data.</text>
</comment>
<keyword evidence="2" id="KW-1185">Reference proteome</keyword>
<dbReference type="EMBL" id="JAAGWK010000010">
    <property type="protein sequence ID" value="NEL54163.1"/>
    <property type="molecule type" value="Genomic_DNA"/>
</dbReference>
<name>A0A7K3WF86_9ACTN</name>
<gene>
    <name evidence="1" type="ORF">G1H19_09145</name>
</gene>
<evidence type="ECO:0000313" key="2">
    <source>
        <dbReference type="Proteomes" id="UP000470470"/>
    </source>
</evidence>
<organism evidence="1 2">
    <name type="scientific">Goekera deserti</name>
    <dbReference type="NCBI Taxonomy" id="2497753"/>
    <lineage>
        <taxon>Bacteria</taxon>
        <taxon>Bacillati</taxon>
        <taxon>Actinomycetota</taxon>
        <taxon>Actinomycetes</taxon>
        <taxon>Geodermatophilales</taxon>
        <taxon>Geodermatophilaceae</taxon>
        <taxon>Goekera</taxon>
    </lineage>
</organism>
<protein>
    <submittedName>
        <fullName evidence="1">Antitoxin</fullName>
    </submittedName>
</protein>
<evidence type="ECO:0000313" key="1">
    <source>
        <dbReference type="EMBL" id="NEL54163.1"/>
    </source>
</evidence>
<sequence length="84" mass="9377">MRTTVTLDDDTAQLLQERMRRHGISFKQALNDALRAGLTADAHRPAFEVRSVAMGAPRVDLDKALAVAADLEDDELIRKMAMRK</sequence>